<name>A0A4R6SEH2_LABRH</name>
<reference evidence="2 3" key="1">
    <citation type="submission" date="2019-03" db="EMBL/GenBank/DDBJ databases">
        <title>Genomic Encyclopedia of Type Strains, Phase IV (KMG-IV): sequencing the most valuable type-strain genomes for metagenomic binning, comparative biology and taxonomic classification.</title>
        <authorList>
            <person name="Goeker M."/>
        </authorList>
    </citation>
    <scope>NUCLEOTIDE SEQUENCE [LARGE SCALE GENOMIC DNA]</scope>
    <source>
        <strain evidence="2 3">DSM 45361</strain>
    </source>
</reference>
<gene>
    <name evidence="2" type="ORF">EV186_1031043</name>
</gene>
<evidence type="ECO:0000313" key="2">
    <source>
        <dbReference type="EMBL" id="TDP98063.1"/>
    </source>
</evidence>
<sequence>MRRPRAKRLIISFVLVTALCGCTTSTGGEPVPLETPPPVPHPLDIASHSFQSAVIDGYPAIFDKAPAVSERRNSGCQVMIATATKQSFQLRYDNLETADMAASCRLVTELADRVLRRLGG</sequence>
<keyword evidence="3" id="KW-1185">Reference proteome</keyword>
<protein>
    <recommendedName>
        <fullName evidence="4">DUF3558 domain-containing protein</fullName>
    </recommendedName>
</protein>
<proteinExistence type="predicted"/>
<evidence type="ECO:0000256" key="1">
    <source>
        <dbReference type="SAM" id="SignalP"/>
    </source>
</evidence>
<feature type="chain" id="PRO_5020805238" description="DUF3558 domain-containing protein" evidence="1">
    <location>
        <begin position="28"/>
        <end position="120"/>
    </location>
</feature>
<dbReference type="EMBL" id="SNXZ01000003">
    <property type="protein sequence ID" value="TDP98063.1"/>
    <property type="molecule type" value="Genomic_DNA"/>
</dbReference>
<keyword evidence="1" id="KW-0732">Signal</keyword>
<evidence type="ECO:0008006" key="4">
    <source>
        <dbReference type="Google" id="ProtNLM"/>
    </source>
</evidence>
<dbReference type="PROSITE" id="PS51257">
    <property type="entry name" value="PROKAR_LIPOPROTEIN"/>
    <property type="match status" value="1"/>
</dbReference>
<accession>A0A4R6SEH2</accession>
<dbReference type="Proteomes" id="UP000295444">
    <property type="component" value="Unassembled WGS sequence"/>
</dbReference>
<comment type="caution">
    <text evidence="2">The sequence shown here is derived from an EMBL/GenBank/DDBJ whole genome shotgun (WGS) entry which is preliminary data.</text>
</comment>
<dbReference type="AlphaFoldDB" id="A0A4R6SEH2"/>
<evidence type="ECO:0000313" key="3">
    <source>
        <dbReference type="Proteomes" id="UP000295444"/>
    </source>
</evidence>
<feature type="signal peptide" evidence="1">
    <location>
        <begin position="1"/>
        <end position="27"/>
    </location>
</feature>
<organism evidence="2 3">
    <name type="scientific">Labedaea rhizosphaerae</name>
    <dbReference type="NCBI Taxonomy" id="598644"/>
    <lineage>
        <taxon>Bacteria</taxon>
        <taxon>Bacillati</taxon>
        <taxon>Actinomycetota</taxon>
        <taxon>Actinomycetes</taxon>
        <taxon>Pseudonocardiales</taxon>
        <taxon>Pseudonocardiaceae</taxon>
        <taxon>Labedaea</taxon>
    </lineage>
</organism>